<keyword evidence="1" id="KW-1133">Transmembrane helix</keyword>
<dbReference type="GO" id="GO:0016020">
    <property type="term" value="C:membrane"/>
    <property type="evidence" value="ECO:0007669"/>
    <property type="project" value="InterPro"/>
</dbReference>
<organism evidence="3 4">
    <name type="scientific">Sutterella megalosphaeroides</name>
    <dbReference type="NCBI Taxonomy" id="2494234"/>
    <lineage>
        <taxon>Bacteria</taxon>
        <taxon>Pseudomonadati</taxon>
        <taxon>Pseudomonadota</taxon>
        <taxon>Betaproteobacteria</taxon>
        <taxon>Burkholderiales</taxon>
        <taxon>Sutterellaceae</taxon>
        <taxon>Sutterella</taxon>
    </lineage>
</organism>
<dbReference type="Pfam" id="PF00892">
    <property type="entry name" value="EamA"/>
    <property type="match status" value="2"/>
</dbReference>
<dbReference type="AlphaFoldDB" id="A0A2Z6I9T6"/>
<feature type="transmembrane region" description="Helical" evidence="1">
    <location>
        <begin position="268"/>
        <end position="287"/>
    </location>
</feature>
<accession>A0A2Z6I9T6</accession>
<dbReference type="PANTHER" id="PTHR22911:SF79">
    <property type="entry name" value="MOBA-LIKE NTP TRANSFERASE DOMAIN-CONTAINING PROTEIN"/>
    <property type="match status" value="1"/>
</dbReference>
<dbReference type="RefSeq" id="WP_120177834.1">
    <property type="nucleotide sequence ID" value="NZ_AP018786.1"/>
</dbReference>
<sequence>MKKAFLQLHLSILLAGWTGIFGKLIELTPGLIVFWRIVIAGGLLWLWAWFTGRIERVTPRDRIGIMLVGALLMLQWTLFYASIKASSVSIGVVAFSSIGFFTALLEPLMTGSRVKPKEILFSCLTVLGIYLIFHFDTRYRLGIAFGLASAAAAAALAVYFRKYRAKYSSVTVMSWQLTGGFVSALALLPAYLTLMPPQNVLPQPIDWLWLVIFATFCTLGMYILQIQSLEKISAFTVNLSYNLEPVYSIILAMILFGEAHELGLEFYGGLALICLSVALQTGSVLSTQRRLKRIAERKAREAQYRADPPNDR</sequence>
<feature type="transmembrane region" description="Helical" evidence="1">
    <location>
        <begin position="172"/>
        <end position="195"/>
    </location>
</feature>
<dbReference type="KEGG" id="sutt:SUTMEG_10400"/>
<feature type="domain" description="EamA" evidence="2">
    <location>
        <begin position="141"/>
        <end position="279"/>
    </location>
</feature>
<feature type="transmembrane region" description="Helical" evidence="1">
    <location>
        <begin position="207"/>
        <end position="224"/>
    </location>
</feature>
<dbReference type="EMBL" id="AP018786">
    <property type="protein sequence ID" value="BBF23149.1"/>
    <property type="molecule type" value="Genomic_DNA"/>
</dbReference>
<dbReference type="SUPFAM" id="SSF103481">
    <property type="entry name" value="Multidrug resistance efflux transporter EmrE"/>
    <property type="match status" value="2"/>
</dbReference>
<dbReference type="Proteomes" id="UP000271003">
    <property type="component" value="Chromosome"/>
</dbReference>
<gene>
    <name evidence="3" type="ORF">SUTMEG_10400</name>
</gene>
<reference evidence="3 4" key="1">
    <citation type="journal article" date="2018" name="Int. J. Syst. Evol. Microbiol.">
        <title>Mesosutterella multiformis gen. nov., sp. nov., a member of the family Sutterellaceae and Sutterella megalosphaeroides sp. nov., isolated from human faeces.</title>
        <authorList>
            <person name="Sakamoto M."/>
            <person name="Ikeyama N."/>
            <person name="Kunihiro T."/>
            <person name="Iino T."/>
            <person name="Yuki M."/>
            <person name="Ohkuma M."/>
        </authorList>
    </citation>
    <scope>NUCLEOTIDE SEQUENCE [LARGE SCALE GENOMIC DNA]</scope>
    <source>
        <strain evidence="3 4">6FBBBH3</strain>
    </source>
</reference>
<evidence type="ECO:0000256" key="1">
    <source>
        <dbReference type="SAM" id="Phobius"/>
    </source>
</evidence>
<name>A0A2Z6I9T6_9BURK</name>
<evidence type="ECO:0000313" key="3">
    <source>
        <dbReference type="EMBL" id="BBF23149.1"/>
    </source>
</evidence>
<feature type="transmembrane region" description="Helical" evidence="1">
    <location>
        <begin position="89"/>
        <end position="107"/>
    </location>
</feature>
<feature type="transmembrane region" description="Helical" evidence="1">
    <location>
        <begin position="63"/>
        <end position="83"/>
    </location>
</feature>
<evidence type="ECO:0000259" key="2">
    <source>
        <dbReference type="Pfam" id="PF00892"/>
    </source>
</evidence>
<dbReference type="InterPro" id="IPR037185">
    <property type="entry name" value="EmrE-like"/>
</dbReference>
<feature type="transmembrane region" description="Helical" evidence="1">
    <location>
        <begin position="141"/>
        <end position="160"/>
    </location>
</feature>
<keyword evidence="1" id="KW-0812">Transmembrane</keyword>
<keyword evidence="4" id="KW-1185">Reference proteome</keyword>
<keyword evidence="1" id="KW-0472">Membrane</keyword>
<feature type="transmembrane region" description="Helical" evidence="1">
    <location>
        <begin position="32"/>
        <end position="51"/>
    </location>
</feature>
<proteinExistence type="predicted"/>
<feature type="transmembrane region" description="Helical" evidence="1">
    <location>
        <begin position="236"/>
        <end position="256"/>
    </location>
</feature>
<protein>
    <submittedName>
        <fullName evidence="3">Permease</fullName>
    </submittedName>
</protein>
<evidence type="ECO:0000313" key="4">
    <source>
        <dbReference type="Proteomes" id="UP000271003"/>
    </source>
</evidence>
<dbReference type="PANTHER" id="PTHR22911">
    <property type="entry name" value="ACYL-MALONYL CONDENSING ENZYME-RELATED"/>
    <property type="match status" value="1"/>
</dbReference>
<dbReference type="OrthoDB" id="9150437at2"/>
<feature type="transmembrane region" description="Helical" evidence="1">
    <location>
        <begin position="119"/>
        <end position="135"/>
    </location>
</feature>
<dbReference type="InterPro" id="IPR000620">
    <property type="entry name" value="EamA_dom"/>
</dbReference>
<feature type="domain" description="EamA" evidence="2">
    <location>
        <begin position="6"/>
        <end position="133"/>
    </location>
</feature>